<keyword evidence="3 5" id="KW-1133">Transmembrane helix</keyword>
<dbReference type="Gene3D" id="1.20.120.1630">
    <property type="match status" value="1"/>
</dbReference>
<reference evidence="6" key="1">
    <citation type="submission" date="2021-02" db="EMBL/GenBank/DDBJ databases">
        <title>Psilocybe cubensis genome.</title>
        <authorList>
            <person name="Mckernan K.J."/>
            <person name="Crawford S."/>
            <person name="Trippe A."/>
            <person name="Kane L.T."/>
            <person name="Mclaughlin S."/>
        </authorList>
    </citation>
    <scope>NUCLEOTIDE SEQUENCE [LARGE SCALE GENOMIC DNA]</scope>
    <source>
        <strain evidence="6">MGC-MH-2018</strain>
    </source>
</reference>
<evidence type="ECO:0000256" key="3">
    <source>
        <dbReference type="ARBA" id="ARBA00022989"/>
    </source>
</evidence>
<dbReference type="GO" id="GO:0005789">
    <property type="term" value="C:endoplasmic reticulum membrane"/>
    <property type="evidence" value="ECO:0007669"/>
    <property type="project" value="UniProtKB-SubCell"/>
</dbReference>
<comment type="caution">
    <text evidence="5">Lacks conserved residue(s) required for the propagation of feature annotation.</text>
</comment>
<evidence type="ECO:0000256" key="1">
    <source>
        <dbReference type="ARBA" id="ARBA00004141"/>
    </source>
</evidence>
<evidence type="ECO:0000256" key="4">
    <source>
        <dbReference type="ARBA" id="ARBA00023136"/>
    </source>
</evidence>
<feature type="transmembrane region" description="Helical" evidence="5">
    <location>
        <begin position="92"/>
        <end position="115"/>
    </location>
</feature>
<protein>
    <recommendedName>
        <fullName evidence="5">Protein-S-isoprenylcysteine O-methyltransferase</fullName>
        <ecNumber evidence="5">2.1.1.100</ecNumber>
    </recommendedName>
</protein>
<feature type="transmembrane region" description="Helical" evidence="5">
    <location>
        <begin position="181"/>
        <end position="202"/>
    </location>
</feature>
<name>A0A8H7XTY9_PSICU</name>
<comment type="catalytic activity">
    <reaction evidence="5">
        <text>[protein]-C-terminal S-[(2E,6E)-farnesyl]-L-cysteine + S-adenosyl-L-methionine = [protein]-C-terminal S-[(2E,6E)-farnesyl]-L-cysteine methyl ester + S-adenosyl-L-homocysteine</text>
        <dbReference type="Rhea" id="RHEA:21672"/>
        <dbReference type="Rhea" id="RHEA-COMP:12125"/>
        <dbReference type="Rhea" id="RHEA-COMP:12126"/>
        <dbReference type="ChEBI" id="CHEBI:57856"/>
        <dbReference type="ChEBI" id="CHEBI:59789"/>
        <dbReference type="ChEBI" id="CHEBI:90510"/>
        <dbReference type="ChEBI" id="CHEBI:90511"/>
        <dbReference type="EC" id="2.1.1.100"/>
    </reaction>
</comment>
<dbReference type="AlphaFoldDB" id="A0A8H7XTY9"/>
<dbReference type="PANTHER" id="PTHR12714">
    <property type="entry name" value="PROTEIN-S ISOPRENYLCYSTEINE O-METHYLTRANSFERASE"/>
    <property type="match status" value="1"/>
</dbReference>
<accession>A0A8H7XTY9</accession>
<evidence type="ECO:0000256" key="2">
    <source>
        <dbReference type="ARBA" id="ARBA00022692"/>
    </source>
</evidence>
<comment type="similarity">
    <text evidence="5">Belongs to the class VI-like SAM-binding methyltransferase superfamily. Isoprenylcysteine carboxyl methyltransferase family.</text>
</comment>
<keyword evidence="5" id="KW-0808">Transferase</keyword>
<dbReference type="OrthoDB" id="422086at2759"/>
<dbReference type="GO" id="GO:0032259">
    <property type="term" value="P:methylation"/>
    <property type="evidence" value="ECO:0007669"/>
    <property type="project" value="UniProtKB-KW"/>
</dbReference>
<keyword evidence="5" id="KW-0949">S-adenosyl-L-methionine</keyword>
<dbReference type="InterPro" id="IPR007269">
    <property type="entry name" value="ICMT_MeTrfase"/>
</dbReference>
<keyword evidence="2 5" id="KW-0812">Transmembrane</keyword>
<organism evidence="6">
    <name type="scientific">Psilocybe cubensis</name>
    <name type="common">Psychedelic mushroom</name>
    <name type="synonym">Stropharia cubensis</name>
    <dbReference type="NCBI Taxonomy" id="181762"/>
    <lineage>
        <taxon>Eukaryota</taxon>
        <taxon>Fungi</taxon>
        <taxon>Dikarya</taxon>
        <taxon>Basidiomycota</taxon>
        <taxon>Agaricomycotina</taxon>
        <taxon>Agaricomycetes</taxon>
        <taxon>Agaricomycetidae</taxon>
        <taxon>Agaricales</taxon>
        <taxon>Agaricineae</taxon>
        <taxon>Strophariaceae</taxon>
        <taxon>Psilocybe</taxon>
    </lineage>
</organism>
<gene>
    <name evidence="6" type="ORF">JR316_009518</name>
</gene>
<keyword evidence="5" id="KW-0489">Methyltransferase</keyword>
<evidence type="ECO:0000256" key="5">
    <source>
        <dbReference type="RuleBase" id="RU362022"/>
    </source>
</evidence>
<dbReference type="Pfam" id="PF04140">
    <property type="entry name" value="ICMT"/>
    <property type="match status" value="1"/>
</dbReference>
<sequence length="236" mass="26132">MSLEKIPAILLTAFGVHICAQSPTPVIPENERKMKDGVLDIQIGSLIVKSAFWIHSAVELFIIGGAAICPESTSYQQALQYLLPVGHGSDRIYLSPFTAIAALLIVVGATIRYLCYQELGRHFTFQVTVLKGHKLVTTGPYSYARHPAYTGSAMAIAGIVMWCLAQGSWLRESYVQAGGDWTVILIPAVAVAFTLAFVINVLRRIPTEDRLLREQFGEEWEVWASAVPYRMIPFVY</sequence>
<dbReference type="EC" id="2.1.1.100" evidence="5"/>
<dbReference type="GO" id="GO:0004671">
    <property type="term" value="F:protein C-terminal S-isoprenylcysteine carboxyl O-methyltransferase activity"/>
    <property type="evidence" value="ECO:0007669"/>
    <property type="project" value="UniProtKB-EC"/>
</dbReference>
<evidence type="ECO:0000313" key="6">
    <source>
        <dbReference type="EMBL" id="KAG5165931.1"/>
    </source>
</evidence>
<dbReference type="PANTHER" id="PTHR12714:SF25">
    <property type="entry name" value="CONSERVED HYPOTHETICAL MEMBRANE PROTEIN"/>
    <property type="match status" value="1"/>
</dbReference>
<comment type="caution">
    <text evidence="6">The sequence shown here is derived from an EMBL/GenBank/DDBJ whole genome shotgun (WGS) entry which is preliminary data.</text>
</comment>
<dbReference type="EMBL" id="JAFIQS010000009">
    <property type="protein sequence ID" value="KAG5165931.1"/>
    <property type="molecule type" value="Genomic_DNA"/>
</dbReference>
<feature type="transmembrane region" description="Helical" evidence="5">
    <location>
        <begin position="148"/>
        <end position="169"/>
    </location>
</feature>
<proteinExistence type="inferred from homology"/>
<keyword evidence="4 5" id="KW-0472">Membrane</keyword>
<keyword evidence="5" id="KW-0256">Endoplasmic reticulum</keyword>
<comment type="subcellular location">
    <subcellularLocation>
        <location evidence="5">Endoplasmic reticulum membrane</location>
        <topology evidence="5">Multi-pass membrane protein</topology>
    </subcellularLocation>
    <subcellularLocation>
        <location evidence="1">Membrane</location>
        <topology evidence="1">Multi-pass membrane protein</topology>
    </subcellularLocation>
</comment>